<proteinExistence type="predicted"/>
<dbReference type="InterPro" id="IPR032675">
    <property type="entry name" value="LRR_dom_sf"/>
</dbReference>
<dbReference type="Pfam" id="PF25019">
    <property type="entry name" value="LRR_R13L1-DRL21"/>
    <property type="match status" value="1"/>
</dbReference>
<dbReference type="Gramene" id="ESW05930">
    <property type="protein sequence ID" value="ESW05930"/>
    <property type="gene ID" value="PHAVU_010G004700g"/>
</dbReference>
<protein>
    <recommendedName>
        <fullName evidence="12">Disease resistance RPP13-like protein 1</fullName>
    </recommendedName>
</protein>
<accession>V7AKZ0</accession>
<dbReference type="InterPro" id="IPR041118">
    <property type="entry name" value="Rx_N"/>
</dbReference>
<dbReference type="InterPro" id="IPR002182">
    <property type="entry name" value="NB-ARC"/>
</dbReference>
<dbReference type="InterPro" id="IPR036388">
    <property type="entry name" value="WH-like_DNA-bd_sf"/>
</dbReference>
<evidence type="ECO:0000259" key="6">
    <source>
        <dbReference type="Pfam" id="PF00931"/>
    </source>
</evidence>
<dbReference type="Pfam" id="PF00931">
    <property type="entry name" value="NB-ARC"/>
    <property type="match status" value="1"/>
</dbReference>
<dbReference type="SUPFAM" id="SSF52540">
    <property type="entry name" value="P-loop containing nucleoside triphosphate hydrolases"/>
    <property type="match status" value="1"/>
</dbReference>
<evidence type="ECO:0008006" key="12">
    <source>
        <dbReference type="Google" id="ProtNLM"/>
    </source>
</evidence>
<dbReference type="GO" id="GO:0051707">
    <property type="term" value="P:response to other organism"/>
    <property type="evidence" value="ECO:0007669"/>
    <property type="project" value="UniProtKB-ARBA"/>
</dbReference>
<evidence type="ECO:0000259" key="9">
    <source>
        <dbReference type="Pfam" id="PF25019"/>
    </source>
</evidence>
<dbReference type="InterPro" id="IPR027417">
    <property type="entry name" value="P-loop_NTPase"/>
</dbReference>
<dbReference type="Pfam" id="PF18052">
    <property type="entry name" value="Rx_N"/>
    <property type="match status" value="1"/>
</dbReference>
<dbReference type="Gene3D" id="3.80.10.10">
    <property type="entry name" value="Ribonuclease Inhibitor"/>
    <property type="match status" value="3"/>
</dbReference>
<dbReference type="InterPro" id="IPR056789">
    <property type="entry name" value="LRR_R13L1-DRL21"/>
</dbReference>
<evidence type="ECO:0000313" key="10">
    <source>
        <dbReference type="EMBL" id="ESW05930.1"/>
    </source>
</evidence>
<gene>
    <name evidence="10" type="ORF">PHAVU_010G004700g</name>
</gene>
<reference evidence="11" key="1">
    <citation type="journal article" date="2014" name="Nat. Genet.">
        <title>A reference genome for common bean and genome-wide analysis of dual domestications.</title>
        <authorList>
            <person name="Schmutz J."/>
            <person name="McClean P.E."/>
            <person name="Mamidi S."/>
            <person name="Wu G.A."/>
            <person name="Cannon S.B."/>
            <person name="Grimwood J."/>
            <person name="Jenkins J."/>
            <person name="Shu S."/>
            <person name="Song Q."/>
            <person name="Chavarro C."/>
            <person name="Torres-Torres M."/>
            <person name="Geffroy V."/>
            <person name="Moghaddam S.M."/>
            <person name="Gao D."/>
            <person name="Abernathy B."/>
            <person name="Barry K."/>
            <person name="Blair M."/>
            <person name="Brick M.A."/>
            <person name="Chovatia M."/>
            <person name="Gepts P."/>
            <person name="Goodstein D.M."/>
            <person name="Gonzales M."/>
            <person name="Hellsten U."/>
            <person name="Hyten D.L."/>
            <person name="Jia G."/>
            <person name="Kelly J.D."/>
            <person name="Kudrna D."/>
            <person name="Lee R."/>
            <person name="Richard M.M."/>
            <person name="Miklas P.N."/>
            <person name="Osorno J.M."/>
            <person name="Rodrigues J."/>
            <person name="Thareau V."/>
            <person name="Urrea C.A."/>
            <person name="Wang M."/>
            <person name="Yu Y."/>
            <person name="Zhang M."/>
            <person name="Wing R.A."/>
            <person name="Cregan P.B."/>
            <person name="Rokhsar D.S."/>
            <person name="Jackson S.A."/>
        </authorList>
    </citation>
    <scope>NUCLEOTIDE SEQUENCE [LARGE SCALE GENOMIC DNA]</scope>
    <source>
        <strain evidence="11">cv. G19833</strain>
    </source>
</reference>
<dbReference type="GO" id="GO:0006952">
    <property type="term" value="P:defense response"/>
    <property type="evidence" value="ECO:0007669"/>
    <property type="project" value="UniProtKB-KW"/>
</dbReference>
<sequence length="1205" mass="137704">MALELVGGALLSAFLQVAFDKLASPQILDFFHARELDQKLLNKLETKMHSIHSLADDAERKQFTDPHVRNWLLKVKDAVLNAEDLLDDIQKISKRQDAESESQTSGCTCKVLNFFKSSPITISSLNKEIECRMEQILDDLEFLSTQRGDLGLKIAGGVGSGLSNDLSQKSQTTSLVVGTDIYGRDDDKRLIIDWLTSDINCGNQPSIISIVGMGGVGKTTLAQHVFNDLRVDEAKFDVKVWVCVSDEFDVFKISRAILEAVTKSTDDSRDLEMVHRRMKEELTGKKFLLVLDDVWNENQPKWEEVQKPLVLGVQGSKILVTTRSKEVASTMRSEEYSLQQLQEDDCWKLFAKHAFRGDCTQLNPECKKIGMKIVKKCKGLPLALKTMGSMLYNKSSVSEWKTVLQSEIWEFSKERCDIIPALALSYIHLPSHLKVCFAYCALFPKDYELEKKELIQLWMTENFAHCHQHSRTPEEVCQQYFNDLLSRSFFQQPNENKEVFIMHDLLHDLAKYVGGGLYFRCELDQTEKIQEVARHISFEFQHKQYFDGFGTLCNTKRLRTFMPNASSLNYLWSWDIKMSIDELFSKFKFIRILSLSHCSDLQELPDSFGNLEYLRSLDLSHTMIKRLTEKICSLSHLQILNLNYCIHLEELPSNLHLLSNLCRLELKETKVRKVPPHLGKLKNLKVVMNSFNVGLSKELGIQQLREINLDGSISIGELQNIEDSTEALEADLKNKTHLVELSLGWGRNGNSIDSKKEEDTIENLQPSKNLRKLSIFKYGGKQFPNWLLDKSFLNLVFLELDKCESCQRLPPLGLLPYLKRLKISGFDKIVSVDGDFHGNNSCSFKSLEILDFSHMSQWEKWDCQVVIGAFPRLIRLFISNLLDECEFCERLPPLGLLPFLKVLKIIKLDGVVSIVDGDFHGNNISSFKSLETLHFSYMRQWEKWDCQADAFPRLRDLSIRKCPKLKGQLPKQLIPLEKLQIKDCQQLEAFAPRALDLQLRNCGKLQLECGTMKRLTMETSLFEIVGLYDTLEDLYIDSPLESINDGCISLRSFPLDLFPKLKTLALSGFDNLEMISQSFVHNHLEHLKLEYCLKFESLPGSMHMLLPSLRSLSIRDCPRLESFPDGGLPSNLEELEISKCSRLVGSLKGAFRDSPSLKILEIDEVDAKCFPDKGLLPLSLTFLIISHCPNLEKLDYKGLHLGLFE</sequence>
<evidence type="ECO:0000256" key="4">
    <source>
        <dbReference type="ARBA" id="ARBA00022821"/>
    </source>
</evidence>
<keyword evidence="4" id="KW-0611">Plant defense</keyword>
<dbReference type="PANTHER" id="PTHR36766">
    <property type="entry name" value="PLANT BROAD-SPECTRUM MILDEW RESISTANCE PROTEIN RPW8"/>
    <property type="match status" value="1"/>
</dbReference>
<dbReference type="eggNOG" id="KOG4658">
    <property type="taxonomic scope" value="Eukaryota"/>
</dbReference>
<dbReference type="SUPFAM" id="SSF52047">
    <property type="entry name" value="RNI-like"/>
    <property type="match status" value="1"/>
</dbReference>
<dbReference type="Gene3D" id="3.40.50.300">
    <property type="entry name" value="P-loop containing nucleotide triphosphate hydrolases"/>
    <property type="match status" value="1"/>
</dbReference>
<dbReference type="Gene3D" id="1.10.8.430">
    <property type="entry name" value="Helical domain of apoptotic protease-activating factors"/>
    <property type="match status" value="1"/>
</dbReference>
<dbReference type="InterPro" id="IPR042197">
    <property type="entry name" value="Apaf_helical"/>
</dbReference>
<dbReference type="SUPFAM" id="SSF52058">
    <property type="entry name" value="L domain-like"/>
    <property type="match status" value="1"/>
</dbReference>
<evidence type="ECO:0000313" key="11">
    <source>
        <dbReference type="Proteomes" id="UP000000226"/>
    </source>
</evidence>
<dbReference type="InterPro" id="IPR058922">
    <property type="entry name" value="WHD_DRP"/>
</dbReference>
<dbReference type="Gene3D" id="1.20.5.4130">
    <property type="match status" value="1"/>
</dbReference>
<feature type="domain" description="Disease resistance protein winged helix" evidence="8">
    <location>
        <begin position="442"/>
        <end position="510"/>
    </location>
</feature>
<feature type="domain" description="NB-ARC" evidence="6">
    <location>
        <begin position="186"/>
        <end position="357"/>
    </location>
</feature>
<dbReference type="Pfam" id="PF23559">
    <property type="entry name" value="WHD_DRP"/>
    <property type="match status" value="1"/>
</dbReference>
<keyword evidence="1" id="KW-0433">Leucine-rich repeat</keyword>
<name>V7AKZ0_PHAVU</name>
<dbReference type="PRINTS" id="PR00364">
    <property type="entry name" value="DISEASERSIST"/>
</dbReference>
<dbReference type="FunFam" id="1.10.10.10:FF:000322">
    <property type="entry name" value="Probable disease resistance protein At1g63360"/>
    <property type="match status" value="1"/>
</dbReference>
<evidence type="ECO:0000259" key="7">
    <source>
        <dbReference type="Pfam" id="PF18052"/>
    </source>
</evidence>
<dbReference type="GO" id="GO:0005524">
    <property type="term" value="F:ATP binding"/>
    <property type="evidence" value="ECO:0007669"/>
    <property type="project" value="UniProtKB-KW"/>
</dbReference>
<dbReference type="GO" id="GO:0043531">
    <property type="term" value="F:ADP binding"/>
    <property type="evidence" value="ECO:0007669"/>
    <property type="project" value="InterPro"/>
</dbReference>
<evidence type="ECO:0000256" key="3">
    <source>
        <dbReference type="ARBA" id="ARBA00022741"/>
    </source>
</evidence>
<dbReference type="EMBL" id="CM002297">
    <property type="protein sequence ID" value="ESW05930.1"/>
    <property type="molecule type" value="Genomic_DNA"/>
</dbReference>
<dbReference type="AlphaFoldDB" id="V7AKZ0"/>
<feature type="domain" description="R13L1/DRL21-like LRR repeat region" evidence="9">
    <location>
        <begin position="701"/>
        <end position="825"/>
    </location>
</feature>
<organism evidence="10 11">
    <name type="scientific">Phaseolus vulgaris</name>
    <name type="common">Kidney bean</name>
    <name type="synonym">French bean</name>
    <dbReference type="NCBI Taxonomy" id="3885"/>
    <lineage>
        <taxon>Eukaryota</taxon>
        <taxon>Viridiplantae</taxon>
        <taxon>Streptophyta</taxon>
        <taxon>Embryophyta</taxon>
        <taxon>Tracheophyta</taxon>
        <taxon>Spermatophyta</taxon>
        <taxon>Magnoliopsida</taxon>
        <taxon>eudicotyledons</taxon>
        <taxon>Gunneridae</taxon>
        <taxon>Pentapetalae</taxon>
        <taxon>rosids</taxon>
        <taxon>fabids</taxon>
        <taxon>Fabales</taxon>
        <taxon>Fabaceae</taxon>
        <taxon>Papilionoideae</taxon>
        <taxon>50 kb inversion clade</taxon>
        <taxon>NPAAA clade</taxon>
        <taxon>indigoferoid/millettioid clade</taxon>
        <taxon>Phaseoleae</taxon>
        <taxon>Phaseolus</taxon>
    </lineage>
</organism>
<dbReference type="Gene3D" id="1.10.10.10">
    <property type="entry name" value="Winged helix-like DNA-binding domain superfamily/Winged helix DNA-binding domain"/>
    <property type="match status" value="1"/>
</dbReference>
<dbReference type="OrthoDB" id="1733640at2759"/>
<dbReference type="FunFam" id="3.40.50.300:FF:001091">
    <property type="entry name" value="Probable disease resistance protein At1g61300"/>
    <property type="match status" value="1"/>
</dbReference>
<feature type="domain" description="Disease resistance N-terminal" evidence="7">
    <location>
        <begin position="11"/>
        <end position="101"/>
    </location>
</feature>
<keyword evidence="2" id="KW-0677">Repeat</keyword>
<evidence type="ECO:0000259" key="8">
    <source>
        <dbReference type="Pfam" id="PF23559"/>
    </source>
</evidence>
<dbReference type="Proteomes" id="UP000000226">
    <property type="component" value="Chromosome 10"/>
</dbReference>
<keyword evidence="3" id="KW-0547">Nucleotide-binding</keyword>
<evidence type="ECO:0000256" key="1">
    <source>
        <dbReference type="ARBA" id="ARBA00022614"/>
    </source>
</evidence>
<evidence type="ECO:0000256" key="2">
    <source>
        <dbReference type="ARBA" id="ARBA00022737"/>
    </source>
</evidence>
<dbReference type="OMA" id="WENDEIM"/>
<keyword evidence="11" id="KW-1185">Reference proteome</keyword>
<evidence type="ECO:0000256" key="5">
    <source>
        <dbReference type="ARBA" id="ARBA00022840"/>
    </source>
</evidence>
<keyword evidence="5" id="KW-0067">ATP-binding</keyword>
<dbReference type="PANTHER" id="PTHR36766:SF40">
    <property type="entry name" value="DISEASE RESISTANCE PROTEIN RGA3"/>
    <property type="match status" value="1"/>
</dbReference>